<keyword evidence="5" id="KW-1185">Reference proteome</keyword>
<keyword evidence="3" id="KW-0812">Transmembrane</keyword>
<evidence type="ECO:0000313" key="4">
    <source>
        <dbReference type="EMBL" id="KZT01797.1"/>
    </source>
</evidence>
<dbReference type="InterPro" id="IPR021765">
    <property type="entry name" value="UstYa-like"/>
</dbReference>
<dbReference type="Proteomes" id="UP000076871">
    <property type="component" value="Unassembled WGS sequence"/>
</dbReference>
<feature type="transmembrane region" description="Helical" evidence="3">
    <location>
        <begin position="14"/>
        <end position="38"/>
    </location>
</feature>
<evidence type="ECO:0000256" key="2">
    <source>
        <dbReference type="ARBA" id="ARBA00035112"/>
    </source>
</evidence>
<dbReference type="InParanoid" id="A0A165BWV2"/>
<evidence type="ECO:0000256" key="1">
    <source>
        <dbReference type="ARBA" id="ARBA00004685"/>
    </source>
</evidence>
<dbReference type="AlphaFoldDB" id="A0A165BWV2"/>
<dbReference type="PANTHER" id="PTHR33365:SF4">
    <property type="entry name" value="CYCLOCHLOROTINE BIOSYNTHESIS PROTEIN O"/>
    <property type="match status" value="1"/>
</dbReference>
<sequence length="213" mass="23672">MAAPRNQGHRLSTTALACIIVTIALSMLVHVATIASYVRLRTHRNSHPGDVLEFPIHVRPAALTTTKSSRLGLYGPDSDWDSLLPSGDGFIYQPADGQHYLLSHYHQLHCLRALRTYFLARANLTERAVVHVDHCLIYLRQLALCSADVTLEPAVHMQLTTDGRVASTVTGVGVTHRCHDWAQVREYVEENYAEWKDTYGPAITGEDSNITST</sequence>
<gene>
    <name evidence="4" type="ORF">LAESUDRAFT_815696</name>
</gene>
<dbReference type="GO" id="GO:0043386">
    <property type="term" value="P:mycotoxin biosynthetic process"/>
    <property type="evidence" value="ECO:0007669"/>
    <property type="project" value="InterPro"/>
</dbReference>
<dbReference type="RefSeq" id="XP_040759537.1">
    <property type="nucleotide sequence ID" value="XM_040914714.1"/>
</dbReference>
<keyword evidence="3" id="KW-0472">Membrane</keyword>
<dbReference type="PANTHER" id="PTHR33365">
    <property type="entry name" value="YALI0B05434P"/>
    <property type="match status" value="1"/>
</dbReference>
<proteinExistence type="inferred from homology"/>
<protein>
    <recommendedName>
        <fullName evidence="6">Oxidase ustYa</fullName>
    </recommendedName>
</protein>
<dbReference type="OrthoDB" id="2793273at2759"/>
<organism evidence="4 5">
    <name type="scientific">Laetiporus sulphureus 93-53</name>
    <dbReference type="NCBI Taxonomy" id="1314785"/>
    <lineage>
        <taxon>Eukaryota</taxon>
        <taxon>Fungi</taxon>
        <taxon>Dikarya</taxon>
        <taxon>Basidiomycota</taxon>
        <taxon>Agaricomycotina</taxon>
        <taxon>Agaricomycetes</taxon>
        <taxon>Polyporales</taxon>
        <taxon>Laetiporus</taxon>
    </lineage>
</organism>
<evidence type="ECO:0008006" key="6">
    <source>
        <dbReference type="Google" id="ProtNLM"/>
    </source>
</evidence>
<reference evidence="4 5" key="1">
    <citation type="journal article" date="2016" name="Mol. Biol. Evol.">
        <title>Comparative Genomics of Early-Diverging Mushroom-Forming Fungi Provides Insights into the Origins of Lignocellulose Decay Capabilities.</title>
        <authorList>
            <person name="Nagy L.G."/>
            <person name="Riley R."/>
            <person name="Tritt A."/>
            <person name="Adam C."/>
            <person name="Daum C."/>
            <person name="Floudas D."/>
            <person name="Sun H."/>
            <person name="Yadav J.S."/>
            <person name="Pangilinan J."/>
            <person name="Larsson K.H."/>
            <person name="Matsuura K."/>
            <person name="Barry K."/>
            <person name="Labutti K."/>
            <person name="Kuo R."/>
            <person name="Ohm R.A."/>
            <person name="Bhattacharya S.S."/>
            <person name="Shirouzu T."/>
            <person name="Yoshinaga Y."/>
            <person name="Martin F.M."/>
            <person name="Grigoriev I.V."/>
            <person name="Hibbett D.S."/>
        </authorList>
    </citation>
    <scope>NUCLEOTIDE SEQUENCE [LARGE SCALE GENOMIC DNA]</scope>
    <source>
        <strain evidence="4 5">93-53</strain>
    </source>
</reference>
<dbReference type="GeneID" id="63831741"/>
<keyword evidence="3" id="KW-1133">Transmembrane helix</keyword>
<evidence type="ECO:0000313" key="5">
    <source>
        <dbReference type="Proteomes" id="UP000076871"/>
    </source>
</evidence>
<dbReference type="Pfam" id="PF11807">
    <property type="entry name" value="UstYa"/>
    <property type="match status" value="1"/>
</dbReference>
<dbReference type="EMBL" id="KV427659">
    <property type="protein sequence ID" value="KZT01797.1"/>
    <property type="molecule type" value="Genomic_DNA"/>
</dbReference>
<comment type="similarity">
    <text evidence="2">Belongs to the ustYa family.</text>
</comment>
<evidence type="ECO:0000256" key="3">
    <source>
        <dbReference type="SAM" id="Phobius"/>
    </source>
</evidence>
<accession>A0A165BWV2</accession>
<name>A0A165BWV2_9APHY</name>
<dbReference type="STRING" id="1314785.A0A165BWV2"/>
<comment type="pathway">
    <text evidence="1">Mycotoxin biosynthesis.</text>
</comment>